<accession>A0A6C0KE66</accession>
<sequence length="141" mass="16168">MDKHVLYKTLMCKHKLNRRKCPYGKDCNFAHSVEEMRKTTMCHFLPQRSRKCTCRFAHSASELCGYRKSTGTRILDLEPVGTATLCKMYQSNVRRWGTDVDAWPATGYNWTEWKASTGGIRLTGATHQHIQLVITDGPKSQ</sequence>
<keyword evidence="1" id="KW-0479">Metal-binding</keyword>
<organism evidence="5">
    <name type="scientific">viral metagenome</name>
    <dbReference type="NCBI Taxonomy" id="1070528"/>
    <lineage>
        <taxon>unclassified sequences</taxon>
        <taxon>metagenomes</taxon>
        <taxon>organismal metagenomes</taxon>
    </lineage>
</organism>
<reference evidence="5" key="1">
    <citation type="journal article" date="2020" name="Nature">
        <title>Giant virus diversity and host interactions through global metagenomics.</title>
        <authorList>
            <person name="Schulz F."/>
            <person name="Roux S."/>
            <person name="Paez-Espino D."/>
            <person name="Jungbluth S."/>
            <person name="Walsh D.A."/>
            <person name="Denef V.J."/>
            <person name="McMahon K.D."/>
            <person name="Konstantinidis K.T."/>
            <person name="Eloe-Fadrosh E.A."/>
            <person name="Kyrpides N.C."/>
            <person name="Woyke T."/>
        </authorList>
    </citation>
    <scope>NUCLEOTIDE SEQUENCE</scope>
    <source>
        <strain evidence="5">GVMAG-S-1102113-118</strain>
    </source>
</reference>
<proteinExistence type="predicted"/>
<dbReference type="Pfam" id="PF00642">
    <property type="entry name" value="zf-CCCH"/>
    <property type="match status" value="1"/>
</dbReference>
<dbReference type="EMBL" id="MN740841">
    <property type="protein sequence ID" value="QHU14514.1"/>
    <property type="molecule type" value="Genomic_DNA"/>
</dbReference>
<dbReference type="GO" id="GO:0008270">
    <property type="term" value="F:zinc ion binding"/>
    <property type="evidence" value="ECO:0007669"/>
    <property type="project" value="UniProtKB-KW"/>
</dbReference>
<dbReference type="PROSITE" id="PS50103">
    <property type="entry name" value="ZF_C3H1"/>
    <property type="match status" value="1"/>
</dbReference>
<keyword evidence="3" id="KW-0862">Zinc</keyword>
<dbReference type="Gene3D" id="4.10.1000.10">
    <property type="entry name" value="Zinc finger, CCCH-type"/>
    <property type="match status" value="1"/>
</dbReference>
<evidence type="ECO:0000256" key="1">
    <source>
        <dbReference type="ARBA" id="ARBA00022723"/>
    </source>
</evidence>
<keyword evidence="2" id="KW-0863">Zinc-finger</keyword>
<name>A0A6C0KE66_9ZZZZ</name>
<evidence type="ECO:0000256" key="3">
    <source>
        <dbReference type="ARBA" id="ARBA00022833"/>
    </source>
</evidence>
<protein>
    <recommendedName>
        <fullName evidence="4">C3H1-type domain-containing protein</fullName>
    </recommendedName>
</protein>
<evidence type="ECO:0000313" key="5">
    <source>
        <dbReference type="EMBL" id="QHU14514.1"/>
    </source>
</evidence>
<dbReference type="InterPro" id="IPR036855">
    <property type="entry name" value="Znf_CCCH_sf"/>
</dbReference>
<evidence type="ECO:0000259" key="4">
    <source>
        <dbReference type="PROSITE" id="PS50103"/>
    </source>
</evidence>
<dbReference type="AlphaFoldDB" id="A0A6C0KE66"/>
<dbReference type="InterPro" id="IPR000571">
    <property type="entry name" value="Znf_CCCH"/>
</dbReference>
<feature type="domain" description="C3H1-type" evidence="4">
    <location>
        <begin position="6"/>
        <end position="34"/>
    </location>
</feature>
<dbReference type="SUPFAM" id="SSF90229">
    <property type="entry name" value="CCCH zinc finger"/>
    <property type="match status" value="1"/>
</dbReference>
<evidence type="ECO:0000256" key="2">
    <source>
        <dbReference type="ARBA" id="ARBA00022771"/>
    </source>
</evidence>